<keyword evidence="5 8" id="KW-1133">Transmembrane helix</keyword>
<evidence type="ECO:0000256" key="5">
    <source>
        <dbReference type="ARBA" id="ARBA00022989"/>
    </source>
</evidence>
<dbReference type="GO" id="GO:0005737">
    <property type="term" value="C:cytoplasm"/>
    <property type="evidence" value="ECO:0007669"/>
    <property type="project" value="TreeGrafter"/>
</dbReference>
<evidence type="ECO:0000256" key="3">
    <source>
        <dbReference type="ARBA" id="ARBA00022475"/>
    </source>
</evidence>
<comment type="similarity">
    <text evidence="2">Belongs to the CD36 family.</text>
</comment>
<keyword evidence="7" id="KW-0325">Glycoprotein</keyword>
<evidence type="ECO:0000256" key="1">
    <source>
        <dbReference type="ARBA" id="ARBA00004236"/>
    </source>
</evidence>
<accession>A0AAW1DE05</accession>
<dbReference type="EMBL" id="JAPXFL010000004">
    <property type="protein sequence ID" value="KAK9507969.1"/>
    <property type="molecule type" value="Genomic_DNA"/>
</dbReference>
<comment type="subcellular location">
    <subcellularLocation>
        <location evidence="1">Cell membrane</location>
    </subcellularLocation>
</comment>
<dbReference type="GO" id="GO:0005044">
    <property type="term" value="F:scavenger receptor activity"/>
    <property type="evidence" value="ECO:0007669"/>
    <property type="project" value="TreeGrafter"/>
</dbReference>
<evidence type="ECO:0000256" key="4">
    <source>
        <dbReference type="ARBA" id="ARBA00022692"/>
    </source>
</evidence>
<comment type="caution">
    <text evidence="9">The sequence shown here is derived from an EMBL/GenBank/DDBJ whole genome shotgun (WGS) entry which is preliminary data.</text>
</comment>
<organism evidence="9 10">
    <name type="scientific">Rhynocoris fuscipes</name>
    <dbReference type="NCBI Taxonomy" id="488301"/>
    <lineage>
        <taxon>Eukaryota</taxon>
        <taxon>Metazoa</taxon>
        <taxon>Ecdysozoa</taxon>
        <taxon>Arthropoda</taxon>
        <taxon>Hexapoda</taxon>
        <taxon>Insecta</taxon>
        <taxon>Pterygota</taxon>
        <taxon>Neoptera</taxon>
        <taxon>Paraneoptera</taxon>
        <taxon>Hemiptera</taxon>
        <taxon>Heteroptera</taxon>
        <taxon>Panheteroptera</taxon>
        <taxon>Cimicomorpha</taxon>
        <taxon>Reduviidae</taxon>
        <taxon>Harpactorinae</taxon>
        <taxon>Harpactorini</taxon>
        <taxon>Rhynocoris</taxon>
    </lineage>
</organism>
<proteinExistence type="inferred from homology"/>
<dbReference type="GO" id="GO:0005886">
    <property type="term" value="C:plasma membrane"/>
    <property type="evidence" value="ECO:0007669"/>
    <property type="project" value="UniProtKB-SubCell"/>
</dbReference>
<dbReference type="Pfam" id="PF01130">
    <property type="entry name" value="CD36"/>
    <property type="match status" value="1"/>
</dbReference>
<evidence type="ECO:0000256" key="2">
    <source>
        <dbReference type="ARBA" id="ARBA00010532"/>
    </source>
</evidence>
<keyword evidence="6 8" id="KW-0472">Membrane</keyword>
<reference evidence="9 10" key="1">
    <citation type="submission" date="2022-12" db="EMBL/GenBank/DDBJ databases">
        <title>Chromosome-level genome assembly of true bugs.</title>
        <authorList>
            <person name="Ma L."/>
            <person name="Li H."/>
        </authorList>
    </citation>
    <scope>NUCLEOTIDE SEQUENCE [LARGE SCALE GENOMIC DNA]</scope>
    <source>
        <strain evidence="9">Lab_2022b</strain>
    </source>
</reference>
<feature type="transmembrane region" description="Helical" evidence="8">
    <location>
        <begin position="12"/>
        <end position="33"/>
    </location>
</feature>
<evidence type="ECO:0000256" key="7">
    <source>
        <dbReference type="ARBA" id="ARBA00023180"/>
    </source>
</evidence>
<dbReference type="EMBL" id="JAPXFL010000004">
    <property type="protein sequence ID" value="KAK9507970.1"/>
    <property type="molecule type" value="Genomic_DNA"/>
</dbReference>
<evidence type="ECO:0000313" key="10">
    <source>
        <dbReference type="Proteomes" id="UP001461498"/>
    </source>
</evidence>
<evidence type="ECO:0000313" key="9">
    <source>
        <dbReference type="EMBL" id="KAK9507970.1"/>
    </source>
</evidence>
<dbReference type="PANTHER" id="PTHR11923">
    <property type="entry name" value="SCAVENGER RECEPTOR CLASS B TYPE-1 SR-B1"/>
    <property type="match status" value="1"/>
</dbReference>
<gene>
    <name evidence="9" type="ORF">O3M35_007725</name>
</gene>
<dbReference type="Proteomes" id="UP001461498">
    <property type="component" value="Unassembled WGS sequence"/>
</dbReference>
<evidence type="ECO:0000256" key="6">
    <source>
        <dbReference type="ARBA" id="ARBA00023136"/>
    </source>
</evidence>
<dbReference type="InterPro" id="IPR002159">
    <property type="entry name" value="CD36_fam"/>
</dbReference>
<name>A0AAW1DE05_9HEMI</name>
<sequence>MSLGIILAKLTLWGVGGIMLVFCGVMCGFWPVILNYQLKKELILTNSSKSYNLWIETPIPMYLEIYMFNWTNPSETLQGSAKPNFLQLGPYVFSEKHKKENLIWNTNDTITFKQRRTWHFVPEMSKGTLSDKITNLNVIAMTVGNKISNYIKKIPPRFIPTIFAIINQILKIEESDVFVTKSVNELLFDGYDDKFLTIAKKLEKILKYKLPFDKFGWFYNRNNSIDYDGTFNMKTGALGLDQLGDIVRWNYSPQSPSYPGHCGDIDGSSGELWPIDAASRKSVKIFANDICSSLILKQDGTSAMYGVKGSRFSADKNVFDNGENIPDNSCYCTKKPCPATGARDISKCRYGAPAFISSPHFYMADSSYVANISGMSPNPDLHNFFILLEEITSIPLKVQARLQINIRSEPIKGIKFYENLPYAYMPMIWFDQTASVTPDLANELSSLVGIASYVEPSLIGLTVVGAVMIIIGLILWRLDYFTKNQEEPLIEPSTS</sequence>
<protein>
    <submittedName>
        <fullName evidence="9">Uncharacterized protein</fullName>
    </submittedName>
</protein>
<keyword evidence="3" id="KW-1003">Cell membrane</keyword>
<dbReference type="AlphaFoldDB" id="A0AAW1DE05"/>
<feature type="transmembrane region" description="Helical" evidence="8">
    <location>
        <begin position="458"/>
        <end position="476"/>
    </location>
</feature>
<evidence type="ECO:0000256" key="8">
    <source>
        <dbReference type="SAM" id="Phobius"/>
    </source>
</evidence>
<keyword evidence="4 8" id="KW-0812">Transmembrane</keyword>
<dbReference type="PRINTS" id="PR01609">
    <property type="entry name" value="CD36FAMILY"/>
</dbReference>
<dbReference type="PANTHER" id="PTHR11923:SF114">
    <property type="entry name" value="FI02050P-RELATED"/>
    <property type="match status" value="1"/>
</dbReference>
<keyword evidence="10" id="KW-1185">Reference proteome</keyword>